<dbReference type="EMBL" id="JAAQYK010000001">
    <property type="protein sequence ID" value="NNA42919.1"/>
    <property type="molecule type" value="Genomic_DNA"/>
</dbReference>
<evidence type="ECO:0000313" key="5">
    <source>
        <dbReference type="EMBL" id="NNA80204.1"/>
    </source>
</evidence>
<feature type="domain" description="Fimbrial-type adhesion" evidence="2">
    <location>
        <begin position="29"/>
        <end position="177"/>
    </location>
</feature>
<dbReference type="GO" id="GO:0009289">
    <property type="term" value="C:pilus"/>
    <property type="evidence" value="ECO:0007669"/>
    <property type="project" value="InterPro"/>
</dbReference>
<dbReference type="InterPro" id="IPR008966">
    <property type="entry name" value="Adhesion_dom_sf"/>
</dbReference>
<proteinExistence type="predicted"/>
<dbReference type="Gene3D" id="2.60.40.1090">
    <property type="entry name" value="Fimbrial-type adhesion domain"/>
    <property type="match status" value="1"/>
</dbReference>
<dbReference type="Pfam" id="PF00419">
    <property type="entry name" value="Fimbrial"/>
    <property type="match status" value="1"/>
</dbReference>
<dbReference type="SUPFAM" id="SSF49401">
    <property type="entry name" value="Bacterial adhesins"/>
    <property type="match status" value="1"/>
</dbReference>
<dbReference type="InterPro" id="IPR000259">
    <property type="entry name" value="Adhesion_dom_fimbrial"/>
</dbReference>
<dbReference type="Proteomes" id="UP000586252">
    <property type="component" value="Unassembled WGS sequence"/>
</dbReference>
<sequence>MSKWAMTLSVWVATAVWWSAAQAAEDNLHFSGVLVDEPCVLAVEDENVELDFTTVIDKDLYLNGRTRGRPINLHLRNCDLEVGKRMVSITFSSSAESTELPGLLMLQSATVRGLLVGLESTSGDALPLNKTHPMKVLASGDNLVSFNAYLQGEPEALAKRTLGLGAFDASLTFALSYE</sequence>
<evidence type="ECO:0000313" key="3">
    <source>
        <dbReference type="EMBL" id="NNA42919.1"/>
    </source>
</evidence>
<dbReference type="InterPro" id="IPR050263">
    <property type="entry name" value="Bact_Fimbrial_Adh_Pro"/>
</dbReference>
<reference evidence="6 7" key="1">
    <citation type="journal article" date="2020" name="Front. Microbiol.">
        <title>Genetic Organization of the aprX-lipA2 Operon Affects the Proteolytic Potential of Pseudomonas Species in Milk.</title>
        <authorList>
            <person name="Maier C."/>
            <person name="Huptas C."/>
            <person name="von Neubeck M."/>
            <person name="Scherer S."/>
            <person name="Wenning M."/>
            <person name="Lucking G."/>
        </authorList>
    </citation>
    <scope>NUCLEOTIDE SEQUENCE [LARGE SCALE GENOMIC DNA]</scope>
    <source>
        <strain evidence="3 7">WS 4997</strain>
        <strain evidence="5 8">WS 5404</strain>
        <strain evidence="4 6">WS 5405</strain>
    </source>
</reference>
<dbReference type="RefSeq" id="WP_057710099.1">
    <property type="nucleotide sequence ID" value="NZ_JAAQYH010000001.1"/>
</dbReference>
<dbReference type="InterPro" id="IPR036937">
    <property type="entry name" value="Adhesion_dom_fimbrial_sf"/>
</dbReference>
<dbReference type="PANTHER" id="PTHR33420:SF9">
    <property type="entry name" value="MINOR FIMBRIAL SUBUNIT"/>
    <property type="match status" value="1"/>
</dbReference>
<keyword evidence="1" id="KW-0732">Signal</keyword>
<protein>
    <submittedName>
        <fullName evidence="4">Type 1 fimbrial protein</fullName>
    </submittedName>
</protein>
<feature type="signal peptide" evidence="1">
    <location>
        <begin position="1"/>
        <end position="23"/>
    </location>
</feature>
<dbReference type="Proteomes" id="UP000583279">
    <property type="component" value="Unassembled WGS sequence"/>
</dbReference>
<evidence type="ECO:0000259" key="2">
    <source>
        <dbReference type="Pfam" id="PF00419"/>
    </source>
</evidence>
<dbReference type="GeneID" id="45732163"/>
<dbReference type="GO" id="GO:0043709">
    <property type="term" value="P:cell adhesion involved in single-species biofilm formation"/>
    <property type="evidence" value="ECO:0007669"/>
    <property type="project" value="TreeGrafter"/>
</dbReference>
<dbReference type="EMBL" id="JAAQYI010000008">
    <property type="protein sequence ID" value="NNA80204.1"/>
    <property type="molecule type" value="Genomic_DNA"/>
</dbReference>
<evidence type="ECO:0000256" key="1">
    <source>
        <dbReference type="SAM" id="SignalP"/>
    </source>
</evidence>
<name>A0A7Y1LXA4_9PSED</name>
<evidence type="ECO:0000313" key="8">
    <source>
        <dbReference type="Proteomes" id="UP000586252"/>
    </source>
</evidence>
<feature type="chain" id="PRO_5036215940" evidence="1">
    <location>
        <begin position="24"/>
        <end position="178"/>
    </location>
</feature>
<organism evidence="4 6">
    <name type="scientific">Pseudomonas lactis</name>
    <dbReference type="NCBI Taxonomy" id="1615674"/>
    <lineage>
        <taxon>Bacteria</taxon>
        <taxon>Pseudomonadati</taxon>
        <taxon>Pseudomonadota</taxon>
        <taxon>Gammaproteobacteria</taxon>
        <taxon>Pseudomonadales</taxon>
        <taxon>Pseudomonadaceae</taxon>
        <taxon>Pseudomonas</taxon>
    </lineage>
</organism>
<gene>
    <name evidence="4" type="ORF">HBO13_01310</name>
    <name evidence="3" type="ORF">HBO18_02170</name>
    <name evidence="5" type="ORF">HBO30_15865</name>
</gene>
<dbReference type="AlphaFoldDB" id="A0A7Y1LXA4"/>
<comment type="caution">
    <text evidence="4">The sequence shown here is derived from an EMBL/GenBank/DDBJ whole genome shotgun (WGS) entry which is preliminary data.</text>
</comment>
<evidence type="ECO:0000313" key="6">
    <source>
        <dbReference type="Proteomes" id="UP000535954"/>
    </source>
</evidence>
<dbReference type="EMBL" id="JAAQYH010000001">
    <property type="protein sequence ID" value="NNA71277.1"/>
    <property type="molecule type" value="Genomic_DNA"/>
</dbReference>
<evidence type="ECO:0000313" key="7">
    <source>
        <dbReference type="Proteomes" id="UP000583279"/>
    </source>
</evidence>
<dbReference type="PANTHER" id="PTHR33420">
    <property type="entry name" value="FIMBRIAL SUBUNIT ELFA-RELATED"/>
    <property type="match status" value="1"/>
</dbReference>
<accession>A0A7Y1LXA4</accession>
<dbReference type="Proteomes" id="UP000535954">
    <property type="component" value="Unassembled WGS sequence"/>
</dbReference>
<evidence type="ECO:0000313" key="4">
    <source>
        <dbReference type="EMBL" id="NNA71277.1"/>
    </source>
</evidence>